<name>A0A6J7AJY9_9ZZZZ</name>
<gene>
    <name evidence="1" type="ORF">UFOPK3197_01151</name>
</gene>
<evidence type="ECO:0000313" key="1">
    <source>
        <dbReference type="EMBL" id="CAB4833145.1"/>
    </source>
</evidence>
<sequence>MASKIPVVNAITACSGSRPVANALGAVSVTIATLGIGNPLAITTSCTTLKRLGLSLSCKSFAPVMRKTIESDV</sequence>
<accession>A0A6J7AJY9</accession>
<dbReference type="AlphaFoldDB" id="A0A6J7AJY9"/>
<reference evidence="1" key="1">
    <citation type="submission" date="2020-05" db="EMBL/GenBank/DDBJ databases">
        <authorList>
            <person name="Chiriac C."/>
            <person name="Salcher M."/>
            <person name="Ghai R."/>
            <person name="Kavagutti S V."/>
        </authorList>
    </citation>
    <scope>NUCLEOTIDE SEQUENCE</scope>
</reference>
<organism evidence="1">
    <name type="scientific">freshwater metagenome</name>
    <dbReference type="NCBI Taxonomy" id="449393"/>
    <lineage>
        <taxon>unclassified sequences</taxon>
        <taxon>metagenomes</taxon>
        <taxon>ecological metagenomes</taxon>
    </lineage>
</organism>
<dbReference type="EMBL" id="CAFABI010000167">
    <property type="protein sequence ID" value="CAB4833145.1"/>
    <property type="molecule type" value="Genomic_DNA"/>
</dbReference>
<protein>
    <submittedName>
        <fullName evidence="1">Unannotated protein</fullName>
    </submittedName>
</protein>
<proteinExistence type="predicted"/>